<dbReference type="Proteomes" id="UP000325577">
    <property type="component" value="Linkage Group LG8"/>
</dbReference>
<evidence type="ECO:0000256" key="1">
    <source>
        <dbReference type="SAM" id="MobiDB-lite"/>
    </source>
</evidence>
<keyword evidence="3" id="KW-1185">Reference proteome</keyword>
<dbReference type="AlphaFoldDB" id="A0A5J4ZFB8"/>
<accession>A0A5J4ZFB8</accession>
<evidence type="ECO:0000313" key="3">
    <source>
        <dbReference type="Proteomes" id="UP000325577"/>
    </source>
</evidence>
<feature type="compositionally biased region" description="Polar residues" evidence="1">
    <location>
        <begin position="218"/>
        <end position="229"/>
    </location>
</feature>
<dbReference type="OrthoDB" id="1746033at2759"/>
<sequence length="251" mass="28621">MYIRGRGKIGYLTGEAKEPEKTNPSYAIWDAENSMVMAWLVNAMDEEISANYMCYSTAKELWDNGLWQDLDLFNDYEWKNPADCSHNKKMVENARIFKFLAGLNDEFDEVRGRILGRQPLPPLGEVFSEIRREDCRRSVMMKKKEDETVEKSALVAANNPAPHAAGNTDLATANISAQRPYSNQRRLEDKPRVWCNYCNKPCHTRENCWKLHGKPANWKSNKSGPSGSNHAVPKANEANYLSAEQKKKSSN</sequence>
<name>A0A5J4ZFB8_9ASTE</name>
<feature type="compositionally biased region" description="Polar residues" evidence="1">
    <location>
        <begin position="169"/>
        <end position="184"/>
    </location>
</feature>
<protein>
    <recommendedName>
        <fullName evidence="4">Retrotransposon Copia-like N-terminal domain-containing protein</fullName>
    </recommendedName>
</protein>
<feature type="region of interest" description="Disordered" evidence="1">
    <location>
        <begin position="216"/>
        <end position="251"/>
    </location>
</feature>
<dbReference type="PANTHER" id="PTHR34222:SF40">
    <property type="match status" value="1"/>
</dbReference>
<reference evidence="2 3" key="1">
    <citation type="submission" date="2019-09" db="EMBL/GenBank/DDBJ databases">
        <title>A chromosome-level genome assembly of the Chinese tupelo Nyssa sinensis.</title>
        <authorList>
            <person name="Yang X."/>
            <person name="Kang M."/>
            <person name="Yang Y."/>
            <person name="Xiong H."/>
            <person name="Wang M."/>
            <person name="Zhang Z."/>
            <person name="Wang Z."/>
            <person name="Wu H."/>
            <person name="Ma T."/>
            <person name="Liu J."/>
            <person name="Xi Z."/>
        </authorList>
    </citation>
    <scope>NUCLEOTIDE SEQUENCE [LARGE SCALE GENOMIC DNA]</scope>
    <source>
        <strain evidence="2">J267</strain>
        <tissue evidence="2">Leaf</tissue>
    </source>
</reference>
<evidence type="ECO:0008006" key="4">
    <source>
        <dbReference type="Google" id="ProtNLM"/>
    </source>
</evidence>
<organism evidence="2 3">
    <name type="scientific">Nyssa sinensis</name>
    <dbReference type="NCBI Taxonomy" id="561372"/>
    <lineage>
        <taxon>Eukaryota</taxon>
        <taxon>Viridiplantae</taxon>
        <taxon>Streptophyta</taxon>
        <taxon>Embryophyta</taxon>
        <taxon>Tracheophyta</taxon>
        <taxon>Spermatophyta</taxon>
        <taxon>Magnoliopsida</taxon>
        <taxon>eudicotyledons</taxon>
        <taxon>Gunneridae</taxon>
        <taxon>Pentapetalae</taxon>
        <taxon>asterids</taxon>
        <taxon>Cornales</taxon>
        <taxon>Nyssaceae</taxon>
        <taxon>Nyssa</taxon>
    </lineage>
</organism>
<evidence type="ECO:0000313" key="2">
    <source>
        <dbReference type="EMBL" id="KAA8517235.1"/>
    </source>
</evidence>
<feature type="region of interest" description="Disordered" evidence="1">
    <location>
        <begin position="158"/>
        <end position="184"/>
    </location>
</feature>
<dbReference type="PANTHER" id="PTHR34222">
    <property type="entry name" value="GAG_PRE-INTEGRS DOMAIN-CONTAINING PROTEIN"/>
    <property type="match status" value="1"/>
</dbReference>
<dbReference type="EMBL" id="CM018051">
    <property type="protein sequence ID" value="KAA8517235.1"/>
    <property type="molecule type" value="Genomic_DNA"/>
</dbReference>
<proteinExistence type="predicted"/>
<gene>
    <name evidence="2" type="ORF">F0562_017513</name>
</gene>